<dbReference type="RefSeq" id="WP_047956765.1">
    <property type="nucleotide sequence ID" value="NZ_LDPG01000010.1"/>
</dbReference>
<evidence type="ECO:0000256" key="6">
    <source>
        <dbReference type="SAM" id="MobiDB-lite"/>
    </source>
</evidence>
<feature type="region of interest" description="Disordered" evidence="6">
    <location>
        <begin position="533"/>
        <end position="557"/>
    </location>
</feature>
<proteinExistence type="predicted"/>
<dbReference type="InterPro" id="IPR041100">
    <property type="entry name" value="TQ"/>
</dbReference>
<dbReference type="NCBIfam" id="TIGR01167">
    <property type="entry name" value="LPXTG_anchor"/>
    <property type="match status" value="1"/>
</dbReference>
<evidence type="ECO:0000256" key="2">
    <source>
        <dbReference type="ARBA" id="ARBA00022512"/>
    </source>
</evidence>
<feature type="compositionally biased region" description="Basic and acidic residues" evidence="6">
    <location>
        <begin position="533"/>
        <end position="548"/>
    </location>
</feature>
<keyword evidence="7" id="KW-0812">Transmembrane</keyword>
<evidence type="ECO:0000256" key="7">
    <source>
        <dbReference type="SAM" id="Phobius"/>
    </source>
</evidence>
<feature type="domain" description="Gram-positive cocci surface proteins LPxTG" evidence="8">
    <location>
        <begin position="551"/>
        <end position="590"/>
    </location>
</feature>
<dbReference type="Proteomes" id="UP000035904">
    <property type="component" value="Unassembled WGS sequence"/>
</dbReference>
<evidence type="ECO:0000259" key="8">
    <source>
        <dbReference type="Pfam" id="PF00746"/>
    </source>
</evidence>
<feature type="domain" description="T-Q ester bond containing" evidence="9">
    <location>
        <begin position="281"/>
        <end position="400"/>
    </location>
</feature>
<dbReference type="Gene3D" id="2.60.40.3930">
    <property type="match status" value="4"/>
</dbReference>
<keyword evidence="7" id="KW-1133">Transmembrane helix</keyword>
<dbReference type="InterPro" id="IPR019931">
    <property type="entry name" value="LPXTG_anchor"/>
</dbReference>
<feature type="transmembrane region" description="Helical" evidence="7">
    <location>
        <begin position="566"/>
        <end position="587"/>
    </location>
</feature>
<feature type="domain" description="T-Q ester bond containing" evidence="9">
    <location>
        <begin position="35"/>
        <end position="154"/>
    </location>
</feature>
<evidence type="ECO:0000256" key="4">
    <source>
        <dbReference type="ARBA" id="ARBA00022729"/>
    </source>
</evidence>
<keyword evidence="3" id="KW-0964">Secreted</keyword>
<dbReference type="PATRIC" id="fig|1392.242.peg.890"/>
<gene>
    <name evidence="10" type="ORF">ABW01_15230</name>
</gene>
<evidence type="ECO:0000313" key="11">
    <source>
        <dbReference type="Proteomes" id="UP000035904"/>
    </source>
</evidence>
<evidence type="ECO:0000256" key="3">
    <source>
        <dbReference type="ARBA" id="ARBA00022525"/>
    </source>
</evidence>
<keyword evidence="5" id="KW-0572">Peptidoglycan-anchor</keyword>
<evidence type="ECO:0000313" key="10">
    <source>
        <dbReference type="EMBL" id="KLV17620.1"/>
    </source>
</evidence>
<evidence type="ECO:0000259" key="9">
    <source>
        <dbReference type="Pfam" id="PF18202"/>
    </source>
</evidence>
<sequence length="592" mass="65429">MGRKYVIRILALLSVISLFFNLMLPKASAEIEKIPSLKTTATNKADGGKEMHAKKSITIQDKVEYTNLVVGKEYTVKGKLMNKVINKPLLIDGKEVTAETKFTAKETNGFVILDFPFVGAEQQGREVVVFEELYQDGILVATHADINDVGQTVRFVEPTIKTTATNKADGGKEMHAKDSITIQDKVEYKDLIVGKEYVVKGKLMNKVTNKPLLIDGKEVTAETKFTAKEKNGFVTLDFPFVGAEQQGREVVVFEELYQDGVLVAIQSDINDVGQTVRFVEPTIKTTATNKADGGKEMHAKDSITIQNKVEYKDLIVGKEYVVKGKLMNKVMNKPLLIDGKEVTAEIKFTAKEKNGFVTLDFPFVGAEQQGREVVVFEEVYQDGVLVAIQSDINDVGQTVRFVEPTIKTTATNKADGGKEMYADESVTIQDKVEYKDLIVGKEYVAKGKLMDKATKKPLLVDGKEVAVESKFTAKEKNGSITLDFTFNASKLQGKEVVVFEELYQDDILVAINVDIEDAGHTVKFKEKKLGKLQPEKPQSEKPQLEKPKTGQTSKAGTLPATGGNTFFMWFSVGSGLLLLTLGAILFMKRRSA</sequence>
<organism evidence="10 11">
    <name type="scientific">Bacillus anthracis</name>
    <name type="common">anthrax bacterium</name>
    <dbReference type="NCBI Taxonomy" id="1392"/>
    <lineage>
        <taxon>Bacteria</taxon>
        <taxon>Bacillati</taxon>
        <taxon>Bacillota</taxon>
        <taxon>Bacilli</taxon>
        <taxon>Bacillales</taxon>
        <taxon>Bacillaceae</taxon>
        <taxon>Bacillus</taxon>
        <taxon>Bacillus cereus group</taxon>
    </lineage>
</organism>
<dbReference type="Pfam" id="PF18202">
    <property type="entry name" value="TQ"/>
    <property type="match status" value="4"/>
</dbReference>
<comment type="subcellular location">
    <subcellularLocation>
        <location evidence="1">Secreted</location>
        <location evidence="1">Cell wall</location>
        <topology evidence="1">Peptidoglycan-anchor</topology>
    </subcellularLocation>
</comment>
<evidence type="ECO:0000256" key="1">
    <source>
        <dbReference type="ARBA" id="ARBA00004168"/>
    </source>
</evidence>
<feature type="domain" description="T-Q ester bond containing" evidence="9">
    <location>
        <begin position="404"/>
        <end position="523"/>
    </location>
</feature>
<reference evidence="10 11" key="1">
    <citation type="submission" date="2015-05" db="EMBL/GenBank/DDBJ databases">
        <title>Whole genome sequence and identification of bacterial endophytes from Costus igneus.</title>
        <authorList>
            <person name="Lee Y.P."/>
            <person name="Gan H.M."/>
            <person name="Eng W."/>
            <person name="Wheatley M.S."/>
            <person name="Caraballo A."/>
            <person name="Polter S."/>
            <person name="Savka M.A."/>
            <person name="Hudson A.O."/>
        </authorList>
    </citation>
    <scope>NUCLEOTIDE SEQUENCE [LARGE SCALE GENOMIC DNA]</scope>
    <source>
        <strain evidence="10 11">RIT375</strain>
    </source>
</reference>
<accession>A0A0J1KLP3</accession>
<name>A0A0J1KLP3_BACAN</name>
<comment type="caution">
    <text evidence="10">The sequence shown here is derived from an EMBL/GenBank/DDBJ whole genome shotgun (WGS) entry which is preliminary data.</text>
</comment>
<keyword evidence="7" id="KW-0472">Membrane</keyword>
<keyword evidence="2" id="KW-0134">Cell wall</keyword>
<dbReference type="AlphaFoldDB" id="A0A0J1KLP3"/>
<dbReference type="EMBL" id="LDPG01000010">
    <property type="protein sequence ID" value="KLV17620.1"/>
    <property type="molecule type" value="Genomic_DNA"/>
</dbReference>
<keyword evidence="4" id="KW-0732">Signal</keyword>
<dbReference type="NCBIfam" id="NF033903">
    <property type="entry name" value="VaFE_rpt"/>
    <property type="match status" value="4"/>
</dbReference>
<evidence type="ECO:0000256" key="5">
    <source>
        <dbReference type="ARBA" id="ARBA00023088"/>
    </source>
</evidence>
<dbReference type="Pfam" id="PF00746">
    <property type="entry name" value="Gram_pos_anchor"/>
    <property type="match status" value="1"/>
</dbReference>
<feature type="domain" description="T-Q ester bond containing" evidence="9">
    <location>
        <begin position="158"/>
        <end position="277"/>
    </location>
</feature>
<protein>
    <submittedName>
        <fullName evidence="10">Adhesin</fullName>
    </submittedName>
</protein>